<organism evidence="13 14">
    <name type="scientific">Plicaturopsis crispa FD-325 SS-3</name>
    <dbReference type="NCBI Taxonomy" id="944288"/>
    <lineage>
        <taxon>Eukaryota</taxon>
        <taxon>Fungi</taxon>
        <taxon>Dikarya</taxon>
        <taxon>Basidiomycota</taxon>
        <taxon>Agaricomycotina</taxon>
        <taxon>Agaricomycetes</taxon>
        <taxon>Agaricomycetidae</taxon>
        <taxon>Amylocorticiales</taxon>
        <taxon>Amylocorticiaceae</taxon>
        <taxon>Plicatura</taxon>
        <taxon>Plicaturopsis crispa</taxon>
    </lineage>
</organism>
<dbReference type="SUPFAM" id="SSF56672">
    <property type="entry name" value="DNA/RNA polymerases"/>
    <property type="match status" value="1"/>
</dbReference>
<dbReference type="SMART" id="SM01311">
    <property type="entry name" value="RPOL_N"/>
    <property type="match status" value="1"/>
</dbReference>
<reference evidence="13 14" key="1">
    <citation type="submission" date="2014-06" db="EMBL/GenBank/DDBJ databases">
        <title>Evolutionary Origins and Diversification of the Mycorrhizal Mutualists.</title>
        <authorList>
            <consortium name="DOE Joint Genome Institute"/>
            <consortium name="Mycorrhizal Genomics Consortium"/>
            <person name="Kohler A."/>
            <person name="Kuo A."/>
            <person name="Nagy L.G."/>
            <person name="Floudas D."/>
            <person name="Copeland A."/>
            <person name="Barry K.W."/>
            <person name="Cichocki N."/>
            <person name="Veneault-Fourrey C."/>
            <person name="LaButti K."/>
            <person name="Lindquist E.A."/>
            <person name="Lipzen A."/>
            <person name="Lundell T."/>
            <person name="Morin E."/>
            <person name="Murat C."/>
            <person name="Riley R."/>
            <person name="Ohm R."/>
            <person name="Sun H."/>
            <person name="Tunlid A."/>
            <person name="Henrissat B."/>
            <person name="Grigoriev I.V."/>
            <person name="Hibbett D.S."/>
            <person name="Martin F."/>
        </authorList>
    </citation>
    <scope>NUCLEOTIDE SEQUENCE [LARGE SCALE GENOMIC DNA]</scope>
    <source>
        <strain evidence="13 14">FD-325 SS-3</strain>
    </source>
</reference>
<evidence type="ECO:0000256" key="4">
    <source>
        <dbReference type="ARBA" id="ARBA00022679"/>
    </source>
</evidence>
<comment type="catalytic activity">
    <reaction evidence="9 10">
        <text>RNA(n) + a ribonucleoside 5'-triphosphate = RNA(n+1) + diphosphate</text>
        <dbReference type="Rhea" id="RHEA:21248"/>
        <dbReference type="Rhea" id="RHEA-COMP:14527"/>
        <dbReference type="Rhea" id="RHEA-COMP:17342"/>
        <dbReference type="ChEBI" id="CHEBI:33019"/>
        <dbReference type="ChEBI" id="CHEBI:61557"/>
        <dbReference type="ChEBI" id="CHEBI:140395"/>
        <dbReference type="EC" id="2.7.7.6"/>
    </reaction>
</comment>
<feature type="domain" description="DNA-directed RNA polymerase N-terminal" evidence="12">
    <location>
        <begin position="345"/>
        <end position="669"/>
    </location>
</feature>
<dbReference type="InterPro" id="IPR046950">
    <property type="entry name" value="DNA-dir_Rpol_C_phage-type"/>
</dbReference>
<comment type="subcellular location">
    <subcellularLocation>
        <location evidence="1">Mitochondrion</location>
    </subcellularLocation>
</comment>
<evidence type="ECO:0000313" key="14">
    <source>
        <dbReference type="Proteomes" id="UP000053263"/>
    </source>
</evidence>
<dbReference type="Gene3D" id="1.10.287.280">
    <property type="match status" value="1"/>
</dbReference>
<dbReference type="EC" id="2.7.7.6" evidence="10"/>
<dbReference type="InterPro" id="IPR029262">
    <property type="entry name" value="RPOL_N"/>
</dbReference>
<dbReference type="HOGENOM" id="CLU_003364_1_1_1"/>
<evidence type="ECO:0000256" key="8">
    <source>
        <dbReference type="ARBA" id="ARBA00023163"/>
    </source>
</evidence>
<evidence type="ECO:0000313" key="13">
    <source>
        <dbReference type="EMBL" id="KII83683.1"/>
    </source>
</evidence>
<sequence>MITRTSRQLESTVASYSRQALPRPARNLRPYSKPSNRVNAPALATAPAHPQSYPNFMPSPEKAEEYNPEMQGFLRRRIPYTVLPTPLPDDRASASNDYYFTDSPTQDLLAIMDACLHNLYDVPRAKQVFERLRRTRRGDPIMESRLYNLFLDAYLEMASTKESDNKVVWLEDMLELYNAIIGGVEKVAPTANTYATMLLAWLRFGPDSPTPVDDVPFPTVHTLLTDILEHNISVSSVVSDRAFKTSEDASAAITLLSRVSVELGKTAVVHELGLAEAMGSTVDPLENVPEVAPVLRPKPVDSNAEVKEGEIAEPAMEVPFNLSNLRKHLAQVALARRVLPEDVASRQKLLEESVYEVAVERLKYQADLMDQLGVSDKGLRRPELQRWMWDWHQKLEERLRVEMKDIHQAEKQPLSKLKNPDSSTHTRISAFLSLIKPEKLSLITILEIMRLQGSGGIADGMKTARALIAVGRAVENEYKAEMCRKNDIQVPSHPRLDHGYFTHLGYRDLYQRRVAARKYMEDAEEWTSEWTQLLRVRVGSILVECLMDVATVTRTGINKRTGQEVTEEQPAFFHTYEYQRGQKLGVIRLNTVVAEAVAKDTLREALHPRHLPMLVKPKPWVNHDQGGYLFNKTSAMRFKDSQEQQSYLRHAAALGNVELVFAGLDVLGSTPWQINRQVFDVVLEVWNSGKRLCKVPPAVYEEQEPEKPANFSTEPQVRSVYLQRLKAYTQGKANNHSDRCNVNYKIEIARAFLGDTMYLPHNLDFRGRAYPIPPHLNHIGDDLSRGLLKFGEAKPLGVRGLRWLKIHLANLYGFDKANFDERENFVHEHLAEIYDSAEKPLEGKRWWTTADDPWQCLATCMELRAALESPDPHAFMSSLPVHQDGTCNGLQHYAALGGDAQGAQQVNLSVTDRPSDVYTFVATMVEKAILEDIEKGKKEAQWARLLSGKVSRKVVKQTVMTTVYGVTFIGAREQIEKQLKDRKDIPEEDCWPAASYLAQKTLACIGDLFTSAKDIQNWLNLCARLISKAIPEDRLSDALATYKGRGKAASSANRIKKEQMTSVVWTTPLGLPIVQPYRKTKRKQFATSLQTVFISDPNNPAEVNSVKQASAFPPNFIHSLDATHMMLTALECRTRDLTFASVHDSYWTHASTIDDMSEVIRETFIALHSSDVLVKLQEEFKERYKGYKVPLGNIRLGSLPKALAKAGTKVVVSSEQSQALPGVGEFLSVDDTRESALKVATDATSVEPDTVLDNPALDKTARVRVTRYRPNQPEGAIAEEEAAEEVEVEEADDAVQNALAGKFVDLVDLLPPLPEKGGFEVKTIKNSQYFFS</sequence>
<keyword evidence="5 10" id="KW-0548">Nucleotidyltransferase</keyword>
<dbReference type="GO" id="GO:0006390">
    <property type="term" value="P:mitochondrial transcription"/>
    <property type="evidence" value="ECO:0007669"/>
    <property type="project" value="TreeGrafter"/>
</dbReference>
<feature type="region of interest" description="Disordered" evidence="11">
    <location>
        <begin position="1"/>
        <end position="38"/>
    </location>
</feature>
<keyword evidence="3 10" id="KW-0240">DNA-directed RNA polymerase</keyword>
<dbReference type="InterPro" id="IPR043502">
    <property type="entry name" value="DNA/RNA_pol_sf"/>
</dbReference>
<protein>
    <recommendedName>
        <fullName evidence="10">DNA-directed RNA polymerase</fullName>
        <ecNumber evidence="10">2.7.7.6</ecNumber>
    </recommendedName>
</protein>
<dbReference type="Gene3D" id="1.10.1320.10">
    <property type="entry name" value="DNA-directed RNA polymerase, N-terminal domain"/>
    <property type="match status" value="1"/>
</dbReference>
<evidence type="ECO:0000256" key="3">
    <source>
        <dbReference type="ARBA" id="ARBA00022478"/>
    </source>
</evidence>
<dbReference type="OrthoDB" id="276422at2759"/>
<dbReference type="Gene3D" id="1.10.287.260">
    <property type="match status" value="1"/>
</dbReference>
<dbReference type="GO" id="GO:0034245">
    <property type="term" value="C:mitochondrial DNA-directed RNA polymerase complex"/>
    <property type="evidence" value="ECO:0007669"/>
    <property type="project" value="TreeGrafter"/>
</dbReference>
<evidence type="ECO:0000256" key="6">
    <source>
        <dbReference type="ARBA" id="ARBA00022946"/>
    </source>
</evidence>
<dbReference type="FunFam" id="1.10.287.280:FF:000001">
    <property type="entry name" value="DNA-directed RNA polymerase"/>
    <property type="match status" value="1"/>
</dbReference>
<comment type="similarity">
    <text evidence="2 10">Belongs to the phage and mitochondrial RNA polymerase family.</text>
</comment>
<dbReference type="InterPro" id="IPR024075">
    <property type="entry name" value="DNA-dir_RNA_pol_helix_hairp_sf"/>
</dbReference>
<dbReference type="Pfam" id="PF14700">
    <property type="entry name" value="RPOL_N"/>
    <property type="match status" value="1"/>
</dbReference>
<evidence type="ECO:0000256" key="5">
    <source>
        <dbReference type="ARBA" id="ARBA00022695"/>
    </source>
</evidence>
<dbReference type="Proteomes" id="UP000053263">
    <property type="component" value="Unassembled WGS sequence"/>
</dbReference>
<keyword evidence="4 10" id="KW-0808">Transferase</keyword>
<dbReference type="GO" id="GO:0003899">
    <property type="term" value="F:DNA-directed RNA polymerase activity"/>
    <property type="evidence" value="ECO:0007669"/>
    <property type="project" value="UniProtKB-EC"/>
</dbReference>
<dbReference type="PANTHER" id="PTHR10102">
    <property type="entry name" value="DNA-DIRECTED RNA POLYMERASE, MITOCHONDRIAL"/>
    <property type="match status" value="1"/>
</dbReference>
<dbReference type="PANTHER" id="PTHR10102:SF0">
    <property type="entry name" value="DNA-DIRECTED RNA POLYMERASE, MITOCHONDRIAL"/>
    <property type="match status" value="1"/>
</dbReference>
<accession>A0A0C9T6H2</accession>
<dbReference type="FunFam" id="1.10.150.20:FF:000041">
    <property type="entry name" value="DNA-directed RNA polymerase"/>
    <property type="match status" value="1"/>
</dbReference>
<keyword evidence="7" id="KW-0496">Mitochondrion</keyword>
<dbReference type="PROSITE" id="PS00489">
    <property type="entry name" value="RNA_POL_PHAGE_2"/>
    <property type="match status" value="1"/>
</dbReference>
<evidence type="ECO:0000256" key="10">
    <source>
        <dbReference type="RuleBase" id="RU003805"/>
    </source>
</evidence>
<evidence type="ECO:0000256" key="1">
    <source>
        <dbReference type="ARBA" id="ARBA00004173"/>
    </source>
</evidence>
<dbReference type="EMBL" id="KN832575">
    <property type="protein sequence ID" value="KII83683.1"/>
    <property type="molecule type" value="Genomic_DNA"/>
</dbReference>
<dbReference type="Gene3D" id="1.10.150.20">
    <property type="entry name" value="5' to 3' exonuclease, C-terminal subdomain"/>
    <property type="match status" value="1"/>
</dbReference>
<keyword evidence="14" id="KW-1185">Reference proteome</keyword>
<gene>
    <name evidence="13" type="ORF">PLICRDRAFT_180283</name>
</gene>
<evidence type="ECO:0000256" key="7">
    <source>
        <dbReference type="ARBA" id="ARBA00023128"/>
    </source>
</evidence>
<keyword evidence="6" id="KW-0809">Transit peptide</keyword>
<keyword evidence="8 10" id="KW-0804">Transcription</keyword>
<name>A0A0C9T6H2_PLICR</name>
<dbReference type="InterPro" id="IPR002092">
    <property type="entry name" value="DNA-dir_Rpol_phage-type"/>
</dbReference>
<feature type="compositionally biased region" description="Polar residues" evidence="11">
    <location>
        <begin position="1"/>
        <end position="18"/>
    </location>
</feature>
<dbReference type="GO" id="GO:0001018">
    <property type="term" value="F:mitochondrial promoter sequence-specific DNA binding"/>
    <property type="evidence" value="ECO:0007669"/>
    <property type="project" value="TreeGrafter"/>
</dbReference>
<dbReference type="Pfam" id="PF00940">
    <property type="entry name" value="RNA_pol"/>
    <property type="match status" value="1"/>
</dbReference>
<dbReference type="PROSITE" id="PS00900">
    <property type="entry name" value="RNA_POL_PHAGE_1"/>
    <property type="match status" value="1"/>
</dbReference>
<evidence type="ECO:0000256" key="2">
    <source>
        <dbReference type="ARBA" id="ARBA00009493"/>
    </source>
</evidence>
<proteinExistence type="inferred from homology"/>
<evidence type="ECO:0000256" key="11">
    <source>
        <dbReference type="SAM" id="MobiDB-lite"/>
    </source>
</evidence>
<evidence type="ECO:0000259" key="12">
    <source>
        <dbReference type="SMART" id="SM01311"/>
    </source>
</evidence>
<comment type="function">
    <text evidence="10">DNA-dependent RNA polymerase catalyzes the transcription of DNA into RNA using the four ribonucleoside triphosphates as substrates.</text>
</comment>
<dbReference type="InterPro" id="IPR037159">
    <property type="entry name" value="RNA_POL_N_sf"/>
</dbReference>
<evidence type="ECO:0000256" key="9">
    <source>
        <dbReference type="ARBA" id="ARBA00048552"/>
    </source>
</evidence>